<feature type="transmembrane region" description="Helical" evidence="1">
    <location>
        <begin position="7"/>
        <end position="29"/>
    </location>
</feature>
<keyword evidence="3" id="KW-1185">Reference proteome</keyword>
<dbReference type="Proteomes" id="UP001241603">
    <property type="component" value="Unassembled WGS sequence"/>
</dbReference>
<feature type="transmembrane region" description="Helical" evidence="1">
    <location>
        <begin position="35"/>
        <end position="56"/>
    </location>
</feature>
<sequence>MTRLRPVLLGAAAIAIPMALLGAPILVIADVISPQAGYLALGAVLALSTLVALLVAPEADEP</sequence>
<dbReference type="RefSeq" id="WP_266349267.1">
    <property type="nucleotide sequence ID" value="NZ_JAPKNG010000003.1"/>
</dbReference>
<comment type="caution">
    <text evidence="2">The sequence shown here is derived from an EMBL/GenBank/DDBJ whole genome shotgun (WGS) entry which is preliminary data.</text>
</comment>
<proteinExistence type="predicted"/>
<keyword evidence="1" id="KW-0812">Transmembrane</keyword>
<organism evidence="2 3">
    <name type="scientific">Kaistia dalseonensis</name>
    <dbReference type="NCBI Taxonomy" id="410840"/>
    <lineage>
        <taxon>Bacteria</taxon>
        <taxon>Pseudomonadati</taxon>
        <taxon>Pseudomonadota</taxon>
        <taxon>Alphaproteobacteria</taxon>
        <taxon>Hyphomicrobiales</taxon>
        <taxon>Kaistiaceae</taxon>
        <taxon>Kaistia</taxon>
    </lineage>
</organism>
<evidence type="ECO:0000313" key="2">
    <source>
        <dbReference type="EMBL" id="MDQ0438379.1"/>
    </source>
</evidence>
<evidence type="ECO:0000313" key="3">
    <source>
        <dbReference type="Proteomes" id="UP001241603"/>
    </source>
</evidence>
<keyword evidence="1" id="KW-1133">Transmembrane helix</keyword>
<name>A0ABU0H7U6_9HYPH</name>
<protein>
    <submittedName>
        <fullName evidence="2">Galactitol-specific phosphotransferase system IIC component</fullName>
    </submittedName>
</protein>
<dbReference type="EMBL" id="JAUSVO010000003">
    <property type="protein sequence ID" value="MDQ0438379.1"/>
    <property type="molecule type" value="Genomic_DNA"/>
</dbReference>
<evidence type="ECO:0000256" key="1">
    <source>
        <dbReference type="SAM" id="Phobius"/>
    </source>
</evidence>
<keyword evidence="1" id="KW-0472">Membrane</keyword>
<reference evidence="2 3" key="1">
    <citation type="submission" date="2023-07" db="EMBL/GenBank/DDBJ databases">
        <title>Genomic Encyclopedia of Type Strains, Phase IV (KMG-IV): sequencing the most valuable type-strain genomes for metagenomic binning, comparative biology and taxonomic classification.</title>
        <authorList>
            <person name="Goeker M."/>
        </authorList>
    </citation>
    <scope>NUCLEOTIDE SEQUENCE [LARGE SCALE GENOMIC DNA]</scope>
    <source>
        <strain evidence="2 3">B6-8</strain>
    </source>
</reference>
<gene>
    <name evidence="2" type="ORF">QO014_002771</name>
</gene>
<accession>A0ABU0H7U6</accession>